<feature type="region of interest" description="Disordered" evidence="3">
    <location>
        <begin position="211"/>
        <end position="238"/>
    </location>
</feature>
<proteinExistence type="inferred from homology"/>
<feature type="domain" description="MobA/MobL protein" evidence="4">
    <location>
        <begin position="17"/>
        <end position="227"/>
    </location>
</feature>
<dbReference type="AlphaFoldDB" id="D9CGJ9"/>
<feature type="compositionally biased region" description="Basic and acidic residues" evidence="3">
    <location>
        <begin position="224"/>
        <end position="238"/>
    </location>
</feature>
<accession>D9CGJ9</accession>
<evidence type="ECO:0000256" key="3">
    <source>
        <dbReference type="SAM" id="MobiDB-lite"/>
    </source>
</evidence>
<dbReference type="Gene3D" id="3.30.930.30">
    <property type="match status" value="1"/>
</dbReference>
<feature type="region of interest" description="Disordered" evidence="3">
    <location>
        <begin position="538"/>
        <end position="557"/>
    </location>
</feature>
<evidence type="ECO:0000256" key="1">
    <source>
        <dbReference type="ARBA" id="ARBA00010873"/>
    </source>
</evidence>
<dbReference type="EMBL" id="GU722201">
    <property type="protein sequence ID" value="ADJ54353.1"/>
    <property type="molecule type" value="Genomic_DNA"/>
</dbReference>
<evidence type="ECO:0000256" key="2">
    <source>
        <dbReference type="ARBA" id="ARBA00022971"/>
    </source>
</evidence>
<organism evidence="5">
    <name type="scientific">bacterium enrichment culture clone 2b(2010)</name>
    <dbReference type="NCBI Taxonomy" id="795324"/>
    <lineage>
        <taxon>Bacteria</taxon>
        <taxon>environmental samples</taxon>
    </lineage>
</organism>
<name>D9CGJ9_9BACT</name>
<gene>
    <name evidence="5" type="ORF">pHB2b_gp03</name>
</gene>
<evidence type="ECO:0000313" key="5">
    <source>
        <dbReference type="EMBL" id="ADJ54353.1"/>
    </source>
</evidence>
<keyword evidence="5" id="KW-0614">Plasmid</keyword>
<evidence type="ECO:0000259" key="4">
    <source>
        <dbReference type="Pfam" id="PF03389"/>
    </source>
</evidence>
<dbReference type="InterPro" id="IPR005053">
    <property type="entry name" value="MobA_MobL"/>
</dbReference>
<keyword evidence="2" id="KW-0184">Conjugation</keyword>
<dbReference type="Pfam" id="PF03389">
    <property type="entry name" value="MobA_MobL"/>
    <property type="match status" value="1"/>
</dbReference>
<comment type="similarity">
    <text evidence="1">Belongs to the MobA/MobL family.</text>
</comment>
<reference evidence="5" key="1">
    <citation type="journal article" date="2010" name="Environ. Microbiol.">
        <title>Metagenomic analyses of novel viruses and plasmids from a cultured environmental sample of hyperthermophilic neutrophiles.</title>
        <authorList>
            <person name="Garrett R.A."/>
            <person name="Prangishvili D."/>
            <person name="Shah S.A."/>
            <person name="Reuter M."/>
            <person name="Stetter K.O."/>
            <person name="Peng X."/>
        </authorList>
    </citation>
    <scope>NUCLEOTIDE SEQUENCE</scope>
    <source>
        <plasmid evidence="5">hyperthermophilic bacterial plasmid 2b</plasmid>
    </source>
</reference>
<dbReference type="NCBIfam" id="NF041496">
    <property type="entry name" value="MobQ"/>
    <property type="match status" value="1"/>
</dbReference>
<sequence>MAIYHLSAQIISRKSGRSSTAAAAYRAGVEITDQRTGEVHDYTRKRGIESADIVMPSGSTWSPTRVELWNTVEAKNKRADAQVAREFLVALPDELDAGQRRRLAVDFAQELADRYGIAADVAIHAPGKEGDQRNHHAHILTTTNRVEGDGFGNKVRELDLVAHNMGGGVGKANEIDRIRARWAELANERLREHGHEARIDHRTLEAQGIDREPTQHLGPTATAIERRTGQASRKRQDFDQDVAERLTQAKKAGELERLGQVLERSILDLSGDIEAAKNQRIQEQAAELHKRALERSEVEMGHRYARALENVTTETLATVPGLLPAQAIKRALHQVGKEVAEAGQVPDVDVIAVRRQVQAQPGMQQRLAHAAELEARGQATLADVASMGGVKRFLYDTKGMTEDAEKLLAAAKLERVQVGNAIDLSPEVQAALKANEQATQARRQTFVTVKELEQVLDRTERGLAPWQRPEHIYRVPETVTRVVDRARAIAPASLQGMQAAEVERMTAKAVDVAWKAPASQREFDVRVSRFVLPAVERRQQQEREQARQQQKGQGMER</sequence>
<protein>
    <submittedName>
        <fullName evidence="5">TraA like conjugal transfer protein</fullName>
    </submittedName>
</protein>
<geneLocation type="plasmid" evidence="5">
    <name>hyperthermophilic bacterial plasmid 2b</name>
</geneLocation>